<evidence type="ECO:0000313" key="2">
    <source>
        <dbReference type="EMBL" id="ATL46492.1"/>
    </source>
</evidence>
<dbReference type="EMBL" id="CP023777">
    <property type="protein sequence ID" value="ATL46492.1"/>
    <property type="molecule type" value="Genomic_DNA"/>
</dbReference>
<sequence>MLFIYLLPNNLYLFMQESNTIFGDDFEEKIVNKRKLLPIWIKIFCWFFLLGGLCEVIIFLGILLGVTPVLAFYGLESQEAFSPTSLLLQSILIIKAIVAFGLLKYKKWAVDLAVLDAIIGIVICLTVSIYRTIQVKFTLEFELLFLVPYLVVMVKRRKNWLLAMKQSTGTL</sequence>
<feature type="transmembrane region" description="Helical" evidence="1">
    <location>
        <begin position="112"/>
        <end position="131"/>
    </location>
</feature>
<keyword evidence="3" id="KW-1185">Reference proteome</keyword>
<evidence type="ECO:0000256" key="1">
    <source>
        <dbReference type="SAM" id="Phobius"/>
    </source>
</evidence>
<name>A0A291QRI0_9BACT</name>
<dbReference type="AlphaFoldDB" id="A0A291QRI0"/>
<keyword evidence="1" id="KW-1133">Transmembrane helix</keyword>
<accession>A0A291QRI0</accession>
<protein>
    <submittedName>
        <fullName evidence="2">Uncharacterized protein</fullName>
    </submittedName>
</protein>
<feature type="transmembrane region" description="Helical" evidence="1">
    <location>
        <begin position="86"/>
        <end position="105"/>
    </location>
</feature>
<keyword evidence="1" id="KW-0472">Membrane</keyword>
<feature type="transmembrane region" description="Helical" evidence="1">
    <location>
        <begin position="43"/>
        <end position="66"/>
    </location>
</feature>
<evidence type="ECO:0000313" key="3">
    <source>
        <dbReference type="Proteomes" id="UP000220133"/>
    </source>
</evidence>
<keyword evidence="1" id="KW-0812">Transmembrane</keyword>
<feature type="transmembrane region" description="Helical" evidence="1">
    <location>
        <begin position="137"/>
        <end position="154"/>
    </location>
</feature>
<proteinExistence type="predicted"/>
<dbReference type="KEGG" id="cbae:COR50_04495"/>
<gene>
    <name evidence="2" type="ORF">COR50_04495</name>
</gene>
<reference evidence="2 3" key="1">
    <citation type="submission" date="2017-10" db="EMBL/GenBank/DDBJ databases">
        <title>Paenichitinophaga pekingensis gen. nov., sp. nov., isolated from activated sludge.</title>
        <authorList>
            <person name="Jin D."/>
            <person name="Kong X."/>
            <person name="Deng Y."/>
            <person name="Bai Z."/>
        </authorList>
    </citation>
    <scope>NUCLEOTIDE SEQUENCE [LARGE SCALE GENOMIC DNA]</scope>
    <source>
        <strain evidence="2 3">13</strain>
    </source>
</reference>
<dbReference type="Proteomes" id="UP000220133">
    <property type="component" value="Chromosome"/>
</dbReference>
<organism evidence="2 3">
    <name type="scientific">Chitinophaga caeni</name>
    <dbReference type="NCBI Taxonomy" id="2029983"/>
    <lineage>
        <taxon>Bacteria</taxon>
        <taxon>Pseudomonadati</taxon>
        <taxon>Bacteroidota</taxon>
        <taxon>Chitinophagia</taxon>
        <taxon>Chitinophagales</taxon>
        <taxon>Chitinophagaceae</taxon>
        <taxon>Chitinophaga</taxon>
    </lineage>
</organism>